<dbReference type="Proteomes" id="UP000807342">
    <property type="component" value="Unassembled WGS sequence"/>
</dbReference>
<feature type="compositionally biased region" description="Polar residues" evidence="1">
    <location>
        <begin position="57"/>
        <end position="67"/>
    </location>
</feature>
<organism evidence="2 3">
    <name type="scientific">Macrolepiota fuliginosa MF-IS2</name>
    <dbReference type="NCBI Taxonomy" id="1400762"/>
    <lineage>
        <taxon>Eukaryota</taxon>
        <taxon>Fungi</taxon>
        <taxon>Dikarya</taxon>
        <taxon>Basidiomycota</taxon>
        <taxon>Agaricomycotina</taxon>
        <taxon>Agaricomycetes</taxon>
        <taxon>Agaricomycetidae</taxon>
        <taxon>Agaricales</taxon>
        <taxon>Agaricineae</taxon>
        <taxon>Agaricaceae</taxon>
        <taxon>Macrolepiota</taxon>
    </lineage>
</organism>
<feature type="compositionally biased region" description="Polar residues" evidence="1">
    <location>
        <begin position="153"/>
        <end position="163"/>
    </location>
</feature>
<keyword evidence="3" id="KW-1185">Reference proteome</keyword>
<name>A0A9P5XEW2_9AGAR</name>
<dbReference type="EMBL" id="MU151112">
    <property type="protein sequence ID" value="KAF9450107.1"/>
    <property type="molecule type" value="Genomic_DNA"/>
</dbReference>
<feature type="compositionally biased region" description="Pro residues" evidence="1">
    <location>
        <begin position="69"/>
        <end position="86"/>
    </location>
</feature>
<evidence type="ECO:0000313" key="3">
    <source>
        <dbReference type="Proteomes" id="UP000807342"/>
    </source>
</evidence>
<proteinExistence type="predicted"/>
<accession>A0A9P5XEW2</accession>
<protein>
    <submittedName>
        <fullName evidence="2">Uncharacterized protein</fullName>
    </submittedName>
</protein>
<reference evidence="2" key="1">
    <citation type="submission" date="2020-11" db="EMBL/GenBank/DDBJ databases">
        <authorList>
            <consortium name="DOE Joint Genome Institute"/>
            <person name="Ahrendt S."/>
            <person name="Riley R."/>
            <person name="Andreopoulos W."/>
            <person name="Labutti K."/>
            <person name="Pangilinan J."/>
            <person name="Ruiz-Duenas F.J."/>
            <person name="Barrasa J.M."/>
            <person name="Sanchez-Garcia M."/>
            <person name="Camarero S."/>
            <person name="Miyauchi S."/>
            <person name="Serrano A."/>
            <person name="Linde D."/>
            <person name="Babiker R."/>
            <person name="Drula E."/>
            <person name="Ayuso-Fernandez I."/>
            <person name="Pacheco R."/>
            <person name="Padilla G."/>
            <person name="Ferreira P."/>
            <person name="Barriuso J."/>
            <person name="Kellner H."/>
            <person name="Castanera R."/>
            <person name="Alfaro M."/>
            <person name="Ramirez L."/>
            <person name="Pisabarro A.G."/>
            <person name="Kuo A."/>
            <person name="Tritt A."/>
            <person name="Lipzen A."/>
            <person name="He G."/>
            <person name="Yan M."/>
            <person name="Ng V."/>
            <person name="Cullen D."/>
            <person name="Martin F."/>
            <person name="Rosso M.-N."/>
            <person name="Henrissat B."/>
            <person name="Hibbett D."/>
            <person name="Martinez A.T."/>
            <person name="Grigoriev I.V."/>
        </authorList>
    </citation>
    <scope>NUCLEOTIDE SEQUENCE</scope>
    <source>
        <strain evidence="2">MF-IS2</strain>
    </source>
</reference>
<feature type="region of interest" description="Disordered" evidence="1">
    <location>
        <begin position="52"/>
        <end position="91"/>
    </location>
</feature>
<feature type="compositionally biased region" description="Polar residues" evidence="1">
    <location>
        <begin position="189"/>
        <end position="200"/>
    </location>
</feature>
<dbReference type="AlphaFoldDB" id="A0A9P5XEW2"/>
<feature type="compositionally biased region" description="Low complexity" evidence="1">
    <location>
        <begin position="164"/>
        <end position="175"/>
    </location>
</feature>
<feature type="region of interest" description="Disordered" evidence="1">
    <location>
        <begin position="153"/>
        <end position="200"/>
    </location>
</feature>
<evidence type="ECO:0000256" key="1">
    <source>
        <dbReference type="SAM" id="MobiDB-lite"/>
    </source>
</evidence>
<evidence type="ECO:0000313" key="2">
    <source>
        <dbReference type="EMBL" id="KAF9450107.1"/>
    </source>
</evidence>
<comment type="caution">
    <text evidence="2">The sequence shown here is derived from an EMBL/GenBank/DDBJ whole genome shotgun (WGS) entry which is preliminary data.</text>
</comment>
<gene>
    <name evidence="2" type="ORF">P691DRAFT_774181</name>
</gene>
<sequence>MFKLRRLFKPRVSRAAVDPIVARIDMEARERAARLLSARIDNFYQQLEDRLAARSRAQPSRTPTQQNSIPPPPLPFSPRSPPPPNPVRLGFAQHPSDVRGTVDAVPQDRRVNIVYAHHEDQAPWTSVPHSPALQLPTRSYAGPDVPVVQISTSTLRSQQPTRQTSSHVASATTTAPRPPRPPVVMLPSASPSVRPGSSTAPTLRRALSSLSIPGLDQLQTSVAAPRMRPSSQVLAADEQPAIQAASSTPVNNWPHRGQEPGGAGSGLLFELAEVGRASPQGPSVLFTTTQEEPRFSIQSTEKLQFRVAARVQGLMDRLQEQSNKLMWAAVLHDVLGELLCLLEKRQQFSNERDAKPFHSMMQSLDWTMKQVPDLLDRAEGEEGVGPLRQSVFFLVSSLVRVSRPWWEFT</sequence>